<gene>
    <name evidence="2" type="primary">xV</name>
</gene>
<feature type="region of interest" description="Disordered" evidence="1">
    <location>
        <begin position="62"/>
        <end position="83"/>
    </location>
</feature>
<sequence>MGPSFPLPGNPHNPEASHKTHQNPGVLYTPTADAFLPSPGAFDPFPAGAPFCAAPAPHAPAEVLRSPAAPPPTVSDESLAPAR</sequence>
<reference evidence="2" key="1">
    <citation type="journal article" date="1995" name="Virology">
        <title>Expression and characterization of proteins produced by mRNAs spliced into the X region of the human T-cell leukemia/lymphotropic virus type II.</title>
        <authorList>
            <person name="Ciminale V."/>
            <person name="D'Agostino D.M."/>
            <person name="Zotti L."/>
            <person name="Franchini G."/>
            <person name="Felber B.K."/>
            <person name="Chieco-Bianchi L."/>
        </authorList>
    </citation>
    <scope>NUCLEOTIDE SEQUENCE</scope>
</reference>
<proteinExistence type="predicted"/>
<protein>
    <submittedName>
        <fullName evidence="2">Protein 11 xV</fullName>
    </submittedName>
</protein>
<evidence type="ECO:0000313" key="2">
    <source>
        <dbReference type="EMBL" id="AAA98638.1"/>
    </source>
</evidence>
<evidence type="ECO:0000256" key="1">
    <source>
        <dbReference type="SAM" id="MobiDB-lite"/>
    </source>
</evidence>
<name>Q80822_HTLV2</name>
<feature type="compositionally biased region" description="Pro residues" evidence="1">
    <location>
        <begin position="1"/>
        <end position="11"/>
    </location>
</feature>
<organismHost>
    <name type="scientific">Homo sapiens</name>
    <name type="common">Human</name>
    <dbReference type="NCBI Taxonomy" id="9606"/>
</organismHost>
<accession>Q80822</accession>
<organism evidence="2">
    <name type="scientific">Human T-cell leukemia virus 2</name>
    <name type="common">HTLV-2</name>
    <dbReference type="NCBI Taxonomy" id="11909"/>
    <lineage>
        <taxon>Viruses</taxon>
        <taxon>Riboviria</taxon>
        <taxon>Pararnavirae</taxon>
        <taxon>Artverviricota</taxon>
        <taxon>Revtraviricetes</taxon>
        <taxon>Ortervirales</taxon>
        <taxon>Retroviridae</taxon>
        <taxon>Orthoretrovirinae</taxon>
        <taxon>Deltaretrovirus</taxon>
        <taxon>Deltaretrovirus priTlym2</taxon>
        <taxon>Primate T-lymphotropic virus 2</taxon>
    </lineage>
</organism>
<dbReference type="EMBL" id="L41675">
    <property type="protein sequence ID" value="AAA98638.1"/>
    <property type="molecule type" value="Genomic_DNA"/>
</dbReference>
<feature type="region of interest" description="Disordered" evidence="1">
    <location>
        <begin position="1"/>
        <end position="32"/>
    </location>
</feature>